<evidence type="ECO:0000256" key="1">
    <source>
        <dbReference type="ARBA" id="ARBA00023002"/>
    </source>
</evidence>
<dbReference type="InterPro" id="IPR015421">
    <property type="entry name" value="PyrdxlP-dep_Trfase_major"/>
</dbReference>
<keyword evidence="1 3" id="KW-0560">Oxidoreductase</keyword>
<dbReference type="Gene3D" id="3.90.1150.10">
    <property type="entry name" value="Aspartate Aminotransferase, domain 1"/>
    <property type="match status" value="1"/>
</dbReference>
<dbReference type="NCBIfam" id="NF001696">
    <property type="entry name" value="PRK00451.1"/>
    <property type="match status" value="1"/>
</dbReference>
<reference evidence="3 4" key="1">
    <citation type="submission" date="2018-06" db="EMBL/GenBank/DDBJ databases">
        <authorList>
            <consortium name="Pathogen Informatics"/>
            <person name="Doyle S."/>
        </authorList>
    </citation>
    <scope>NUCLEOTIDE SEQUENCE [LARGE SCALE GENOMIC DNA]</scope>
    <source>
        <strain evidence="3 4">NCTC7582</strain>
    </source>
</reference>
<dbReference type="EMBL" id="UAQE01000004">
    <property type="protein sequence ID" value="SPU38511.1"/>
    <property type="molecule type" value="Genomic_DNA"/>
</dbReference>
<sequence>MSKKVHPYIPNMVSEVKQEMLDEIGVHSVEELYSCIPEDLHFKGTMNIPKALNELELRRHIEGLLNKNVSTNEYINFLGAGCWQHFIPAVCDEVNQRAEFLTAYAGEPYEDHGRFQALFEYQSLMAELVDMEVVNVPTFDWAQAASTSIRMASRITKRTKILLANTLSPERRKVITNYGTPQLSFEGIKFNLNTGLMDLADLEAKLSNEVAAIYFENPSYLGFIESQGQEISQLAKKYGVLMIVGVDPSSLGVLAPPSQYGADIVCGDLQPLGMHMNYSGGQAGFIATYNDPKFVNEYPSRLFGIIPTVQKGEYGFGDIAYDRTSFADRENGKESVGTQTALWGITAGVYLSLMGPNGMYELGQAIMQNSQYAVMQLNSINNIRGSRITSPFFKEFIIDFNDTGLTVEEINSRLLEQKIFGGKDLSLEFPEYGQAALYCVTEVHTKEDIDKLINALATIVGY</sequence>
<dbReference type="EC" id="1.4.4.2" evidence="3"/>
<dbReference type="GO" id="GO:0009116">
    <property type="term" value="P:nucleoside metabolic process"/>
    <property type="evidence" value="ECO:0007669"/>
    <property type="project" value="InterPro"/>
</dbReference>
<organism evidence="3 4">
    <name type="scientific">Lysinibacillus capsici</name>
    <dbReference type="NCBI Taxonomy" id="2115968"/>
    <lineage>
        <taxon>Bacteria</taxon>
        <taxon>Bacillati</taxon>
        <taxon>Bacillota</taxon>
        <taxon>Bacilli</taxon>
        <taxon>Bacillales</taxon>
        <taxon>Bacillaceae</taxon>
        <taxon>Lysinibacillus</taxon>
    </lineage>
</organism>
<dbReference type="PANTHER" id="PTHR42806:SF1">
    <property type="entry name" value="GLYCINE DEHYDROGENASE (DECARBOXYLATING)"/>
    <property type="match status" value="1"/>
</dbReference>
<dbReference type="Pfam" id="PF02347">
    <property type="entry name" value="GDC-P"/>
    <property type="match status" value="1"/>
</dbReference>
<dbReference type="Proteomes" id="UP000251431">
    <property type="component" value="Unassembled WGS sequence"/>
</dbReference>
<dbReference type="PANTHER" id="PTHR42806">
    <property type="entry name" value="GLYCINE CLEAVAGE SYSTEM P-PROTEIN"/>
    <property type="match status" value="1"/>
</dbReference>
<accession>A0A2X1B9M3</accession>
<dbReference type="InterPro" id="IPR015422">
    <property type="entry name" value="PyrdxlP-dep_Trfase_small"/>
</dbReference>
<dbReference type="InterPro" id="IPR015424">
    <property type="entry name" value="PyrdxlP-dep_Trfase"/>
</dbReference>
<dbReference type="InterPro" id="IPR049315">
    <property type="entry name" value="GDC-P_N"/>
</dbReference>
<evidence type="ECO:0000313" key="4">
    <source>
        <dbReference type="Proteomes" id="UP000251431"/>
    </source>
</evidence>
<proteinExistence type="predicted"/>
<dbReference type="AlphaFoldDB" id="A0A2X1B9M3"/>
<name>A0A2X1B9M3_9BACI</name>
<dbReference type="GO" id="GO:0004375">
    <property type="term" value="F:glycine dehydrogenase (decarboxylating) activity"/>
    <property type="evidence" value="ECO:0007669"/>
    <property type="project" value="UniProtKB-EC"/>
</dbReference>
<dbReference type="SUPFAM" id="SSF53383">
    <property type="entry name" value="PLP-dependent transferases"/>
    <property type="match status" value="1"/>
</dbReference>
<evidence type="ECO:0000313" key="3">
    <source>
        <dbReference type="EMBL" id="SPU38511.1"/>
    </source>
</evidence>
<dbReference type="Gene3D" id="3.40.640.10">
    <property type="entry name" value="Type I PLP-dependent aspartate aminotransferase-like (Major domain)"/>
    <property type="match status" value="1"/>
</dbReference>
<gene>
    <name evidence="3" type="primary">gcvPA_2</name>
    <name evidence="3" type="ORF">NCTC7582_04473</name>
</gene>
<dbReference type="RefSeq" id="WP_112118427.1">
    <property type="nucleotide sequence ID" value="NZ_JAXOWA010000001.1"/>
</dbReference>
<dbReference type="InterPro" id="IPR023010">
    <property type="entry name" value="GcvPA"/>
</dbReference>
<feature type="domain" description="Glycine cleavage system P-protein N-terminal" evidence="2">
    <location>
        <begin position="8"/>
        <end position="456"/>
    </location>
</feature>
<evidence type="ECO:0000259" key="2">
    <source>
        <dbReference type="Pfam" id="PF02347"/>
    </source>
</evidence>
<protein>
    <submittedName>
        <fullName evidence="3">Glycine dehydrogenase</fullName>
        <ecNumber evidence="3">1.4.4.2</ecNumber>
    </submittedName>
</protein>